<name>A0A161YL46_9CLOT</name>
<feature type="transmembrane region" description="Helical" evidence="1">
    <location>
        <begin position="5"/>
        <end position="22"/>
    </location>
</feature>
<feature type="transmembrane region" description="Helical" evidence="1">
    <location>
        <begin position="78"/>
        <end position="96"/>
    </location>
</feature>
<gene>
    <name evidence="2" type="ORF">CLMAG_30500</name>
</gene>
<evidence type="ECO:0000256" key="1">
    <source>
        <dbReference type="SAM" id="Phobius"/>
    </source>
</evidence>
<reference evidence="2 3" key="1">
    <citation type="submission" date="2016-04" db="EMBL/GenBank/DDBJ databases">
        <title>Genome sequence of Clostridium magnum DSM 2767.</title>
        <authorList>
            <person name="Poehlein A."/>
            <person name="Uhlig R."/>
            <person name="Fischer R."/>
            <person name="Bahl H."/>
            <person name="Daniel R."/>
        </authorList>
    </citation>
    <scope>NUCLEOTIDE SEQUENCE [LARGE SCALE GENOMIC DNA]</scope>
    <source>
        <strain evidence="2 3">DSM 2767</strain>
    </source>
</reference>
<comment type="caution">
    <text evidence="2">The sequence shown here is derived from an EMBL/GenBank/DDBJ whole genome shotgun (WGS) entry which is preliminary data.</text>
</comment>
<feature type="transmembrane region" description="Helical" evidence="1">
    <location>
        <begin position="242"/>
        <end position="259"/>
    </location>
</feature>
<dbReference type="RefSeq" id="WP_066623814.1">
    <property type="nucleotide sequence ID" value="NZ_FQXL01000027.1"/>
</dbReference>
<dbReference type="STRING" id="1121326.CLMAG_30500"/>
<feature type="transmembrane region" description="Helical" evidence="1">
    <location>
        <begin position="167"/>
        <end position="187"/>
    </location>
</feature>
<dbReference type="PATRIC" id="fig|1121326.3.peg.3076"/>
<keyword evidence="3" id="KW-1185">Reference proteome</keyword>
<protein>
    <recommendedName>
        <fullName evidence="4">HPP family protein</fullName>
    </recommendedName>
</protein>
<keyword evidence="1" id="KW-1133">Transmembrane helix</keyword>
<organism evidence="2 3">
    <name type="scientific">Clostridium magnum DSM 2767</name>
    <dbReference type="NCBI Taxonomy" id="1121326"/>
    <lineage>
        <taxon>Bacteria</taxon>
        <taxon>Bacillati</taxon>
        <taxon>Bacillota</taxon>
        <taxon>Clostridia</taxon>
        <taxon>Eubacteriales</taxon>
        <taxon>Clostridiaceae</taxon>
        <taxon>Clostridium</taxon>
    </lineage>
</organism>
<dbReference type="Proteomes" id="UP000076603">
    <property type="component" value="Unassembled WGS sequence"/>
</dbReference>
<dbReference type="EMBL" id="LWAE01000003">
    <property type="protein sequence ID" value="KZL91292.1"/>
    <property type="molecule type" value="Genomic_DNA"/>
</dbReference>
<feature type="transmembrane region" description="Helical" evidence="1">
    <location>
        <begin position="287"/>
        <end position="306"/>
    </location>
</feature>
<proteinExistence type="predicted"/>
<accession>A0A161YL46</accession>
<evidence type="ECO:0000313" key="3">
    <source>
        <dbReference type="Proteomes" id="UP000076603"/>
    </source>
</evidence>
<keyword evidence="1" id="KW-0472">Membrane</keyword>
<dbReference type="AlphaFoldDB" id="A0A161YL46"/>
<dbReference type="OrthoDB" id="3193075at2"/>
<feature type="transmembrane region" description="Helical" evidence="1">
    <location>
        <begin position="55"/>
        <end position="72"/>
    </location>
</feature>
<keyword evidence="1" id="KW-0812">Transmembrane</keyword>
<feature type="transmembrane region" description="Helical" evidence="1">
    <location>
        <begin position="216"/>
        <end position="236"/>
    </location>
</feature>
<sequence length="318" mass="35826">MRKQFIPLAIVLVIAMCIISAYTGEKEIIFPEISALAIGAWVMEKSAWGNKNLHFWLSPTIAAVTGLVITRFLPYSPFLMIAGAFVLVVLQLKIIGSEVTPSFSAAILPILTHTQSWYYPLSVCILTGIIVCGKKLIDNSYKEKGTSIGILKSFKEREKINLTQEELIVWVKLLTSIMLVSAVALYFHWDYIIAPPLIVAFVELAKPKGKLHSKTGLVFISLVLAAFSGVLWLYLIYYLLHWPVWISAGLSMFCIFLIFHFLRFVLPPAAAITLLPIIIPFKNLCMYPWQVLVGSAIFLLINLSWFKKLPVSKFLFIR</sequence>
<evidence type="ECO:0008006" key="4">
    <source>
        <dbReference type="Google" id="ProtNLM"/>
    </source>
</evidence>
<feature type="transmembrane region" description="Helical" evidence="1">
    <location>
        <begin position="117"/>
        <end position="137"/>
    </location>
</feature>
<evidence type="ECO:0000313" key="2">
    <source>
        <dbReference type="EMBL" id="KZL91292.1"/>
    </source>
</evidence>